<proteinExistence type="predicted"/>
<keyword evidence="3" id="KW-0175">Coiled coil</keyword>
<dbReference type="InterPro" id="IPR055320">
    <property type="entry name" value="CEP72-like"/>
</dbReference>
<dbReference type="InterPro" id="IPR032675">
    <property type="entry name" value="LRR_dom_sf"/>
</dbReference>
<dbReference type="PANTHER" id="PTHR23311">
    <property type="entry name" value="HEAT SHOCK REGULATED 2"/>
    <property type="match status" value="1"/>
</dbReference>
<feature type="region of interest" description="Disordered" evidence="4">
    <location>
        <begin position="111"/>
        <end position="142"/>
    </location>
</feature>
<evidence type="ECO:0000313" key="6">
    <source>
        <dbReference type="Proteomes" id="UP000008909"/>
    </source>
</evidence>
<organism evidence="5 6">
    <name type="scientific">Clonorchis sinensis</name>
    <name type="common">Chinese liver fluke</name>
    <dbReference type="NCBI Taxonomy" id="79923"/>
    <lineage>
        <taxon>Eukaryota</taxon>
        <taxon>Metazoa</taxon>
        <taxon>Spiralia</taxon>
        <taxon>Lophotrochozoa</taxon>
        <taxon>Platyhelminthes</taxon>
        <taxon>Trematoda</taxon>
        <taxon>Digenea</taxon>
        <taxon>Opisthorchiida</taxon>
        <taxon>Opisthorchiata</taxon>
        <taxon>Opisthorchiidae</taxon>
        <taxon>Clonorchis</taxon>
    </lineage>
</organism>
<dbReference type="PANTHER" id="PTHR23311:SF6">
    <property type="entry name" value="LEUCINE-RICH REPEAT-CONTAINING PROTEIN 36"/>
    <property type="match status" value="1"/>
</dbReference>
<feature type="compositionally biased region" description="Basic and acidic residues" evidence="4">
    <location>
        <begin position="243"/>
        <end position="267"/>
    </location>
</feature>
<keyword evidence="2" id="KW-0677">Repeat</keyword>
<keyword evidence="1" id="KW-0433">Leucine-rich repeat</keyword>
<gene>
    <name evidence="5" type="ORF">CLF_105440</name>
</gene>
<reference evidence="5" key="1">
    <citation type="journal article" date="2011" name="Genome Biol.">
        <title>The draft genome of the carcinogenic human liver fluke Clonorchis sinensis.</title>
        <authorList>
            <person name="Wang X."/>
            <person name="Chen W."/>
            <person name="Huang Y."/>
            <person name="Sun J."/>
            <person name="Men J."/>
            <person name="Liu H."/>
            <person name="Luo F."/>
            <person name="Guo L."/>
            <person name="Lv X."/>
            <person name="Deng C."/>
            <person name="Zhou C."/>
            <person name="Fan Y."/>
            <person name="Li X."/>
            <person name="Huang L."/>
            <person name="Hu Y."/>
            <person name="Liang C."/>
            <person name="Hu X."/>
            <person name="Xu J."/>
            <person name="Yu X."/>
        </authorList>
    </citation>
    <scope>NUCLEOTIDE SEQUENCE [LARGE SCALE GENOMIC DNA]</scope>
    <source>
        <strain evidence="5">Henan</strain>
    </source>
</reference>
<name>H2KTP7_CLOSI</name>
<evidence type="ECO:0000256" key="2">
    <source>
        <dbReference type="ARBA" id="ARBA00022737"/>
    </source>
</evidence>
<accession>H2KTP7</accession>
<keyword evidence="6" id="KW-1185">Reference proteome</keyword>
<evidence type="ECO:0000313" key="5">
    <source>
        <dbReference type="EMBL" id="GAA27227.2"/>
    </source>
</evidence>
<sequence length="538" mass="61126">MAFPTPNAFSRHGYMTFIPLAMERKFSTLRQNIWASLNNGIEHIKTLEVLNLYYNSIEDLFEIKRLQCNPNLRDLDLRLNPISRLTADYRRYLSYLLPKLKTLDCRPLRRTESPPEDLLPSSNEEHNNYPKNERNCTQWSTGNTGERFHFGGWKQELLRESSEQIETPLRSRSYADLQKSAKWSHNNTKIFPPEESPKITSFTGVSPCWLDDHVEKQRSALVEYYSSKGAFPNELESPGANETRVHTEDTYTNHKERAEKASKDAKSNDSIPNSRKTGDSGTYSGSSVTASARESAPKALELPIGKMDLQERQLKENYPSPSGYAKIDQPFLIALKANPLGLTTSFVLLLSWSEHLYVNPRRQPRAPRNQYSGNGRANCPSLSILLRLCTSGDLEAAVAGLSGVGVVLSHWVKRSLLEWMSADSRLFMVCLAISVKEFHKREIDRGPFVVYLYMQTDCSSDTIKDKFYVNFVMDSIMRQTLESRQNAHVRIAADESLVDLEYADDVVLAFEEDKKDELTEAKSSLAPASHQQSVRSCC</sequence>
<evidence type="ECO:0000256" key="3">
    <source>
        <dbReference type="ARBA" id="ARBA00023054"/>
    </source>
</evidence>
<dbReference type="AlphaFoldDB" id="H2KTP7"/>
<dbReference type="Proteomes" id="UP000008909">
    <property type="component" value="Unassembled WGS sequence"/>
</dbReference>
<protein>
    <submittedName>
        <fullName evidence="5">Centrosomal protein of 72 kDa</fullName>
    </submittedName>
</protein>
<dbReference type="EMBL" id="DF143924">
    <property type="protein sequence ID" value="GAA27227.2"/>
    <property type="molecule type" value="Genomic_DNA"/>
</dbReference>
<dbReference type="PROSITE" id="PS51450">
    <property type="entry name" value="LRR"/>
    <property type="match status" value="1"/>
</dbReference>
<evidence type="ECO:0000256" key="1">
    <source>
        <dbReference type="ARBA" id="ARBA00022614"/>
    </source>
</evidence>
<feature type="region of interest" description="Disordered" evidence="4">
    <location>
        <begin position="230"/>
        <end position="304"/>
    </location>
</feature>
<evidence type="ECO:0000256" key="4">
    <source>
        <dbReference type="SAM" id="MobiDB-lite"/>
    </source>
</evidence>
<feature type="compositionally biased region" description="Basic and acidic residues" evidence="4">
    <location>
        <begin position="123"/>
        <end position="134"/>
    </location>
</feature>
<dbReference type="Gene3D" id="3.80.10.10">
    <property type="entry name" value="Ribonuclease Inhibitor"/>
    <property type="match status" value="1"/>
</dbReference>
<dbReference type="SUPFAM" id="SSF52058">
    <property type="entry name" value="L domain-like"/>
    <property type="match status" value="1"/>
</dbReference>
<feature type="compositionally biased region" description="Polar residues" evidence="4">
    <location>
        <begin position="268"/>
        <end position="292"/>
    </location>
</feature>
<dbReference type="InterPro" id="IPR001611">
    <property type="entry name" value="Leu-rich_rpt"/>
</dbReference>